<name>A0A5N3S0M5_9VIBR</name>
<dbReference type="AlphaFoldDB" id="A0A5N3S0M5"/>
<comment type="caution">
    <text evidence="1">The sequence shown here is derived from an EMBL/GenBank/DDBJ whole genome shotgun (WGS) entry which is preliminary data.</text>
</comment>
<protein>
    <submittedName>
        <fullName evidence="1">Uncharacterized protein</fullName>
    </submittedName>
</protein>
<gene>
    <name evidence="1" type="ORF">F2Z80_24795</name>
</gene>
<evidence type="ECO:0000313" key="1">
    <source>
        <dbReference type="EMBL" id="KAB0300300.1"/>
    </source>
</evidence>
<organism evidence="1 2">
    <name type="scientific">Vibrio fortis</name>
    <dbReference type="NCBI Taxonomy" id="212667"/>
    <lineage>
        <taxon>Bacteria</taxon>
        <taxon>Pseudomonadati</taxon>
        <taxon>Pseudomonadota</taxon>
        <taxon>Gammaproteobacteria</taxon>
        <taxon>Vibrionales</taxon>
        <taxon>Vibrionaceae</taxon>
        <taxon>Vibrio</taxon>
    </lineage>
</organism>
<dbReference type="EMBL" id="VXDD01000005">
    <property type="protein sequence ID" value="KAB0300300.1"/>
    <property type="molecule type" value="Genomic_DNA"/>
</dbReference>
<evidence type="ECO:0000313" key="2">
    <source>
        <dbReference type="Proteomes" id="UP000326687"/>
    </source>
</evidence>
<reference evidence="1 2" key="1">
    <citation type="submission" date="2019-09" db="EMBL/GenBank/DDBJ databases">
        <title>Vibrio Fortis S7-72.</title>
        <authorList>
            <person name="Das S.K."/>
        </authorList>
    </citation>
    <scope>NUCLEOTIDE SEQUENCE [LARGE SCALE GENOMIC DNA]</scope>
    <source>
        <strain evidence="1 2">S7-72</strain>
    </source>
</reference>
<proteinExistence type="predicted"/>
<accession>A0A5N3S0M5</accession>
<dbReference type="Proteomes" id="UP000326687">
    <property type="component" value="Unassembled WGS sequence"/>
</dbReference>
<sequence length="70" mass="8046">MENFKISRIHTKLGIFRLSGILNNESGIKNISYISAEYMGTDGWCELNLQSEHTQNLLRDIQIEVLQHLA</sequence>